<dbReference type="SUPFAM" id="SSF52833">
    <property type="entry name" value="Thioredoxin-like"/>
    <property type="match status" value="1"/>
</dbReference>
<name>A0A7V3UZ45_UNCW3</name>
<dbReference type="AlphaFoldDB" id="A0A7V3UZ45"/>
<reference evidence="3" key="1">
    <citation type="journal article" date="2020" name="mSystems">
        <title>Genome- and Community-Level Interaction Insights into Carbon Utilization and Element Cycling Functions of Hydrothermarchaeota in Hydrothermal Sediment.</title>
        <authorList>
            <person name="Zhou Z."/>
            <person name="Liu Y."/>
            <person name="Xu W."/>
            <person name="Pan J."/>
            <person name="Luo Z.H."/>
            <person name="Li M."/>
        </authorList>
    </citation>
    <scope>NUCLEOTIDE SEQUENCE [LARGE SCALE GENOMIC DNA]</scope>
    <source>
        <strain evidence="3">SpSt-914</strain>
    </source>
</reference>
<organism evidence="3">
    <name type="scientific">candidate division WOR-3 bacterium</name>
    <dbReference type="NCBI Taxonomy" id="2052148"/>
    <lineage>
        <taxon>Bacteria</taxon>
        <taxon>Bacteria division WOR-3</taxon>
    </lineage>
</organism>
<sequence>MKDILLILSVVILFTACGTKQQPATKTVQPETMTAVVPSVQPAAPAESTPAAPQKPASTKPATPPAQPPTSEKPAALPKLWDFFATWCPPCKKQAPIIEELATEYQGKIEIISIDTDKNPDLARKFQIQAIPTLVFLDAEGKELSRQIGFFPKDSIVARFKAHGFIR</sequence>
<feature type="compositionally biased region" description="Low complexity" evidence="1">
    <location>
        <begin position="41"/>
        <end position="61"/>
    </location>
</feature>
<dbReference type="PANTHER" id="PTHR45663">
    <property type="entry name" value="GEO12009P1"/>
    <property type="match status" value="1"/>
</dbReference>
<proteinExistence type="predicted"/>
<dbReference type="PANTHER" id="PTHR45663:SF11">
    <property type="entry name" value="GEO12009P1"/>
    <property type="match status" value="1"/>
</dbReference>
<comment type="caution">
    <text evidence="3">The sequence shown here is derived from an EMBL/GenBank/DDBJ whole genome shotgun (WGS) entry which is preliminary data.</text>
</comment>
<dbReference type="GO" id="GO:0015035">
    <property type="term" value="F:protein-disulfide reductase activity"/>
    <property type="evidence" value="ECO:0007669"/>
    <property type="project" value="TreeGrafter"/>
</dbReference>
<dbReference type="CDD" id="cd02947">
    <property type="entry name" value="TRX_family"/>
    <property type="match status" value="1"/>
</dbReference>
<evidence type="ECO:0000259" key="2">
    <source>
        <dbReference type="PROSITE" id="PS51352"/>
    </source>
</evidence>
<dbReference type="InterPro" id="IPR013766">
    <property type="entry name" value="Thioredoxin_domain"/>
</dbReference>
<accession>A0A7V3UZ45</accession>
<dbReference type="PROSITE" id="PS51352">
    <property type="entry name" value="THIOREDOXIN_2"/>
    <property type="match status" value="1"/>
</dbReference>
<dbReference type="InterPro" id="IPR036249">
    <property type="entry name" value="Thioredoxin-like_sf"/>
</dbReference>
<feature type="domain" description="Thioredoxin" evidence="2">
    <location>
        <begin position="49"/>
        <end position="165"/>
    </location>
</feature>
<dbReference type="GO" id="GO:0045454">
    <property type="term" value="P:cell redox homeostasis"/>
    <property type="evidence" value="ECO:0007669"/>
    <property type="project" value="TreeGrafter"/>
</dbReference>
<evidence type="ECO:0000256" key="1">
    <source>
        <dbReference type="SAM" id="MobiDB-lite"/>
    </source>
</evidence>
<gene>
    <name evidence="3" type="ORF">ENX16_00530</name>
</gene>
<feature type="region of interest" description="Disordered" evidence="1">
    <location>
        <begin position="41"/>
        <end position="74"/>
    </location>
</feature>
<protein>
    <submittedName>
        <fullName evidence="3">Redoxin domain-containing protein</fullName>
    </submittedName>
</protein>
<dbReference type="Gene3D" id="3.40.30.10">
    <property type="entry name" value="Glutaredoxin"/>
    <property type="match status" value="1"/>
</dbReference>
<dbReference type="EMBL" id="DTMZ01000004">
    <property type="protein sequence ID" value="HGD12560.1"/>
    <property type="molecule type" value="Genomic_DNA"/>
</dbReference>
<dbReference type="PROSITE" id="PS51257">
    <property type="entry name" value="PROKAR_LIPOPROTEIN"/>
    <property type="match status" value="1"/>
</dbReference>
<evidence type="ECO:0000313" key="3">
    <source>
        <dbReference type="EMBL" id="HGD12560.1"/>
    </source>
</evidence>
<dbReference type="GO" id="GO:0005829">
    <property type="term" value="C:cytosol"/>
    <property type="evidence" value="ECO:0007669"/>
    <property type="project" value="TreeGrafter"/>
</dbReference>
<dbReference type="Pfam" id="PF00085">
    <property type="entry name" value="Thioredoxin"/>
    <property type="match status" value="1"/>
</dbReference>